<dbReference type="EMBL" id="MCFG01000102">
    <property type="protein sequence ID" value="ORX82155.1"/>
    <property type="molecule type" value="Genomic_DNA"/>
</dbReference>
<evidence type="ECO:0000313" key="1">
    <source>
        <dbReference type="EMBL" id="ORX82155.1"/>
    </source>
</evidence>
<reference evidence="1 2" key="2">
    <citation type="submission" date="2016-08" db="EMBL/GenBank/DDBJ databases">
        <title>Pervasive Adenine N6-methylation of Active Genes in Fungi.</title>
        <authorList>
            <consortium name="DOE Joint Genome Institute"/>
            <person name="Mondo S.J."/>
            <person name="Dannebaum R.O."/>
            <person name="Kuo R.C."/>
            <person name="Labutti K."/>
            <person name="Haridas S."/>
            <person name="Kuo A."/>
            <person name="Salamov A."/>
            <person name="Ahrendt S.R."/>
            <person name="Lipzen A."/>
            <person name="Sullivan W."/>
            <person name="Andreopoulos W.B."/>
            <person name="Clum A."/>
            <person name="Lindquist E."/>
            <person name="Daum C."/>
            <person name="Ramamoorthy G.K."/>
            <person name="Gryganskyi A."/>
            <person name="Culley D."/>
            <person name="Magnuson J.K."/>
            <person name="James T.Y."/>
            <person name="O'Malley M.A."/>
            <person name="Stajich J.E."/>
            <person name="Spatafora J.W."/>
            <person name="Visel A."/>
            <person name="Grigoriev I.V."/>
        </authorList>
    </citation>
    <scope>NUCLEOTIDE SEQUENCE [LARGE SCALE GENOMIC DNA]</scope>
    <source>
        <strain evidence="1 2">S4</strain>
    </source>
</reference>
<name>A0A1Y1X8R6_9FUNG</name>
<dbReference type="AlphaFoldDB" id="A0A1Y1X8R6"/>
<evidence type="ECO:0000313" key="2">
    <source>
        <dbReference type="Proteomes" id="UP000193944"/>
    </source>
</evidence>
<dbReference type="Proteomes" id="UP000193944">
    <property type="component" value="Unassembled WGS sequence"/>
</dbReference>
<comment type="caution">
    <text evidence="1">The sequence shown here is derived from an EMBL/GenBank/DDBJ whole genome shotgun (WGS) entry which is preliminary data.</text>
</comment>
<gene>
    <name evidence="1" type="ORF">BCR32DRAFT_279171</name>
</gene>
<accession>A0A1Y1X8R6</accession>
<sequence>MGIFVLSVRLNLVYIQYIQNLHSCWNVNADNTVRQPSRANTNSISDLLKWNRIDQFYFNSTCFKFKSSND</sequence>
<keyword evidence="2" id="KW-1185">Reference proteome</keyword>
<proteinExistence type="predicted"/>
<protein>
    <submittedName>
        <fullName evidence="1">Uncharacterized protein</fullName>
    </submittedName>
</protein>
<reference evidence="1 2" key="1">
    <citation type="submission" date="2016-08" db="EMBL/GenBank/DDBJ databases">
        <title>A Parts List for Fungal Cellulosomes Revealed by Comparative Genomics.</title>
        <authorList>
            <consortium name="DOE Joint Genome Institute"/>
            <person name="Haitjema C.H."/>
            <person name="Gilmore S.P."/>
            <person name="Henske J.K."/>
            <person name="Solomon K.V."/>
            <person name="De Groot R."/>
            <person name="Kuo A."/>
            <person name="Mondo S.J."/>
            <person name="Salamov A.A."/>
            <person name="Labutti K."/>
            <person name="Zhao Z."/>
            <person name="Chiniquy J."/>
            <person name="Barry K."/>
            <person name="Brewer H.M."/>
            <person name="Purvine S.O."/>
            <person name="Wright A.T."/>
            <person name="Boxma B."/>
            <person name="Van Alen T."/>
            <person name="Hackstein J.H."/>
            <person name="Baker S.E."/>
            <person name="Grigoriev I.V."/>
            <person name="O'Malley M.A."/>
        </authorList>
    </citation>
    <scope>NUCLEOTIDE SEQUENCE [LARGE SCALE GENOMIC DNA]</scope>
    <source>
        <strain evidence="1 2">S4</strain>
    </source>
</reference>
<organism evidence="1 2">
    <name type="scientific">Anaeromyces robustus</name>
    <dbReference type="NCBI Taxonomy" id="1754192"/>
    <lineage>
        <taxon>Eukaryota</taxon>
        <taxon>Fungi</taxon>
        <taxon>Fungi incertae sedis</taxon>
        <taxon>Chytridiomycota</taxon>
        <taxon>Chytridiomycota incertae sedis</taxon>
        <taxon>Neocallimastigomycetes</taxon>
        <taxon>Neocallimastigales</taxon>
        <taxon>Neocallimastigaceae</taxon>
        <taxon>Anaeromyces</taxon>
    </lineage>
</organism>